<comment type="caution">
    <text evidence="5">The sequence shown here is derived from an EMBL/GenBank/DDBJ whole genome shotgun (WGS) entry which is preliminary data.</text>
</comment>
<dbReference type="InterPro" id="IPR001547">
    <property type="entry name" value="Glyco_hydro_5"/>
</dbReference>
<dbReference type="Pfam" id="PF00353">
    <property type="entry name" value="HemolysinCabind"/>
    <property type="match status" value="4"/>
</dbReference>
<keyword evidence="6" id="KW-1185">Reference proteome</keyword>
<keyword evidence="2" id="KW-0326">Glycosidase</keyword>
<organism evidence="5 6">
    <name type="scientific">Sphingomonas rosea</name>
    <dbReference type="NCBI Taxonomy" id="335605"/>
    <lineage>
        <taxon>Bacteria</taxon>
        <taxon>Pseudomonadati</taxon>
        <taxon>Pseudomonadota</taxon>
        <taxon>Alphaproteobacteria</taxon>
        <taxon>Sphingomonadales</taxon>
        <taxon>Sphingomonadaceae</taxon>
        <taxon>Sphingomonas</taxon>
    </lineage>
</organism>
<reference evidence="6" key="1">
    <citation type="journal article" date="2019" name="Int. J. Syst. Evol. Microbiol.">
        <title>The Global Catalogue of Microorganisms (GCM) 10K type strain sequencing project: providing services to taxonomists for standard genome sequencing and annotation.</title>
        <authorList>
            <consortium name="The Broad Institute Genomics Platform"/>
            <consortium name="The Broad Institute Genome Sequencing Center for Infectious Disease"/>
            <person name="Wu L."/>
            <person name="Ma J."/>
        </authorList>
    </citation>
    <scope>NUCLEOTIDE SEQUENCE [LARGE SCALE GENOMIC DNA]</scope>
    <source>
        <strain evidence="6">JCM 17564</strain>
    </source>
</reference>
<accession>A0ABP7TPE2</accession>
<proteinExistence type="predicted"/>
<keyword evidence="1" id="KW-0378">Hydrolase</keyword>
<dbReference type="PROSITE" id="PS00659">
    <property type="entry name" value="GLYCOSYL_HYDROL_F5"/>
    <property type="match status" value="1"/>
</dbReference>
<sequence length="736" mass="77373">MIGINISGAEFGGGIGGNNDSQYHWPTLSELQYYQARGVDLVRIPFSWERMQPNAWGALSTTELGLLKTLLSNAATLGMDVIIDLHNYGRYYGNAIGASNGPSAAQFADFWAKLASEVKGYSSLVGYDLMNEPHDMPTATAWKDAAQTAVNAIRTVDTVHNVYVEGNAWSGAHSWQQYNADFFINDPAGRLIYQAHQYFDRDSSGTYSGSYDQEGAYPTVGVDRLKPFVDWLNANGLKGMIGEFGAPSNDPRWLEVTKNAVAYMNANGLVGTAWGGGTWWPSSYSMFMGAPGQADSNYFTALKDYFTPYTWSWPTTSSPTPAPAPAPEPTPTPAPAPAPAPVPAPAPAAAPEPVYHNQVIGTGVAETLKGTAAIDVMEAKEGDDVLVGSPSGDVVDGGPGSDRADYSASPFAVDIDFKRWLQIGGDAEGDVLANIEHVTGSALHDRLLGDALVNNLSGGNGDDWLAGRGGADRLDGGNGVDTASYEDSSSAVDIDLQRPTQLSGDAQGDVLIGIEHVIGSAFKDSLRGGALADILRGGAGDDFLDGRGGADTLGGGEGVDTVSYANSSGAVRVNLYWASQQGGDAQGDVLVDVENIVGSRFADNITANGEANVLDGGSGNDWLTGGWGSDRLIGGMGRDVFVFDSIGNANGDRVVDFNGKEDRLDFSFIDARPGIAGDQDFVWLGAKAFTGNGGELHMTSDVANTYVEGDVNGDGVADFTVALTGLHNLNTSMFIL</sequence>
<feature type="region of interest" description="Disordered" evidence="3">
    <location>
        <begin position="384"/>
        <end position="405"/>
    </location>
</feature>
<dbReference type="EMBL" id="BAABBR010000001">
    <property type="protein sequence ID" value="GAA4029072.1"/>
    <property type="molecule type" value="Genomic_DNA"/>
</dbReference>
<dbReference type="InterPro" id="IPR001343">
    <property type="entry name" value="Hemolysn_Ca-bd"/>
</dbReference>
<evidence type="ECO:0000313" key="5">
    <source>
        <dbReference type="EMBL" id="GAA4029072.1"/>
    </source>
</evidence>
<evidence type="ECO:0000313" key="6">
    <source>
        <dbReference type="Proteomes" id="UP001424459"/>
    </source>
</evidence>
<dbReference type="InterPro" id="IPR017853">
    <property type="entry name" value="GH"/>
</dbReference>
<evidence type="ECO:0000256" key="1">
    <source>
        <dbReference type="ARBA" id="ARBA00022801"/>
    </source>
</evidence>
<dbReference type="Gene3D" id="3.20.20.80">
    <property type="entry name" value="Glycosidases"/>
    <property type="match status" value="1"/>
</dbReference>
<feature type="compositionally biased region" description="Low complexity" evidence="3">
    <location>
        <begin position="385"/>
        <end position="394"/>
    </location>
</feature>
<dbReference type="InterPro" id="IPR018087">
    <property type="entry name" value="Glyco_hydro_5_CS"/>
</dbReference>
<dbReference type="InterPro" id="IPR011049">
    <property type="entry name" value="Serralysin-like_metalloprot_C"/>
</dbReference>
<dbReference type="SUPFAM" id="SSF51445">
    <property type="entry name" value="(Trans)glycosidases"/>
    <property type="match status" value="1"/>
</dbReference>
<dbReference type="RefSeq" id="WP_344695439.1">
    <property type="nucleotide sequence ID" value="NZ_BAABBR010000001.1"/>
</dbReference>
<dbReference type="Gene3D" id="2.150.10.10">
    <property type="entry name" value="Serralysin-like metalloprotease, C-terminal"/>
    <property type="match status" value="3"/>
</dbReference>
<gene>
    <name evidence="5" type="ORF">GCM10022281_05240</name>
</gene>
<evidence type="ECO:0000256" key="3">
    <source>
        <dbReference type="SAM" id="MobiDB-lite"/>
    </source>
</evidence>
<dbReference type="SUPFAM" id="SSF51120">
    <property type="entry name" value="beta-Roll"/>
    <property type="match status" value="3"/>
</dbReference>
<dbReference type="InterPro" id="IPR018511">
    <property type="entry name" value="Hemolysin-typ_Ca-bd_CS"/>
</dbReference>
<evidence type="ECO:0000256" key="2">
    <source>
        <dbReference type="ARBA" id="ARBA00023295"/>
    </source>
</evidence>
<feature type="compositionally biased region" description="Pro residues" evidence="3">
    <location>
        <begin position="320"/>
        <end position="349"/>
    </location>
</feature>
<protein>
    <recommendedName>
        <fullName evidence="4">Glycoside hydrolase family 5 domain-containing protein</fullName>
    </recommendedName>
</protein>
<dbReference type="PANTHER" id="PTHR34142">
    <property type="entry name" value="ENDO-BETA-1,4-GLUCANASE A"/>
    <property type="match status" value="1"/>
</dbReference>
<dbReference type="PANTHER" id="PTHR34142:SF1">
    <property type="entry name" value="GLYCOSIDE HYDROLASE FAMILY 5 DOMAIN-CONTAINING PROTEIN"/>
    <property type="match status" value="1"/>
</dbReference>
<dbReference type="Proteomes" id="UP001424459">
    <property type="component" value="Unassembled WGS sequence"/>
</dbReference>
<evidence type="ECO:0000259" key="4">
    <source>
        <dbReference type="Pfam" id="PF00150"/>
    </source>
</evidence>
<dbReference type="Pfam" id="PF00150">
    <property type="entry name" value="Cellulase"/>
    <property type="match status" value="1"/>
</dbReference>
<dbReference type="PRINTS" id="PR00313">
    <property type="entry name" value="CABNDNGRPT"/>
</dbReference>
<feature type="region of interest" description="Disordered" evidence="3">
    <location>
        <begin position="316"/>
        <end position="349"/>
    </location>
</feature>
<name>A0ABP7TPE2_9SPHN</name>
<feature type="domain" description="Glycoside hydrolase family 5" evidence="4">
    <location>
        <begin position="29"/>
        <end position="274"/>
    </location>
</feature>
<dbReference type="PROSITE" id="PS00330">
    <property type="entry name" value="HEMOLYSIN_CALCIUM"/>
    <property type="match status" value="2"/>
</dbReference>